<keyword evidence="4" id="KW-0472">Membrane</keyword>
<name>A0ABV7WRI4_9GAMM</name>
<dbReference type="SMART" id="SM00267">
    <property type="entry name" value="GGDEF"/>
    <property type="match status" value="1"/>
</dbReference>
<dbReference type="Pfam" id="PF00990">
    <property type="entry name" value="GGDEF"/>
    <property type="match status" value="1"/>
</dbReference>
<feature type="domain" description="GGDEF" evidence="5">
    <location>
        <begin position="458"/>
        <end position="593"/>
    </location>
</feature>
<feature type="transmembrane region" description="Helical" evidence="4">
    <location>
        <begin position="376"/>
        <end position="396"/>
    </location>
</feature>
<dbReference type="CDD" id="cd01949">
    <property type="entry name" value="GGDEF"/>
    <property type="match status" value="1"/>
</dbReference>
<accession>A0ABV7WRI4</accession>
<evidence type="ECO:0000256" key="2">
    <source>
        <dbReference type="ARBA" id="ARBA00034247"/>
    </source>
</evidence>
<protein>
    <recommendedName>
        <fullName evidence="1">diguanylate cyclase</fullName>
        <ecNumber evidence="1">2.7.7.65</ecNumber>
    </recommendedName>
</protein>
<feature type="transmembrane region" description="Helical" evidence="4">
    <location>
        <begin position="268"/>
        <end position="286"/>
    </location>
</feature>
<keyword evidence="6" id="KW-0808">Transferase</keyword>
<evidence type="ECO:0000256" key="1">
    <source>
        <dbReference type="ARBA" id="ARBA00012528"/>
    </source>
</evidence>
<dbReference type="PANTHER" id="PTHR45138">
    <property type="entry name" value="REGULATORY COMPONENTS OF SENSORY TRANSDUCTION SYSTEM"/>
    <property type="match status" value="1"/>
</dbReference>
<dbReference type="Pfam" id="PF07695">
    <property type="entry name" value="7TMR-DISM_7TM"/>
    <property type="match status" value="1"/>
</dbReference>
<dbReference type="InterPro" id="IPR011623">
    <property type="entry name" value="7TMR_DISM_rcpt_extracell_dom1"/>
</dbReference>
<keyword evidence="4" id="KW-1133">Transmembrane helix</keyword>
<feature type="transmembrane region" description="Helical" evidence="4">
    <location>
        <begin position="198"/>
        <end position="216"/>
    </location>
</feature>
<organism evidence="6 7">
    <name type="scientific">Reinekea marina</name>
    <dbReference type="NCBI Taxonomy" id="1310421"/>
    <lineage>
        <taxon>Bacteria</taxon>
        <taxon>Pseudomonadati</taxon>
        <taxon>Pseudomonadota</taxon>
        <taxon>Gammaproteobacteria</taxon>
        <taxon>Oceanospirillales</taxon>
        <taxon>Saccharospirillaceae</taxon>
        <taxon>Reinekea</taxon>
    </lineage>
</organism>
<dbReference type="EC" id="2.7.7.65" evidence="1"/>
<sequence>MYRQSLIVWVCFLFVIPFSSATEFKISSEDLVSGQKIELIGEWWFEFGEHLSPEALTSAINQNTLIKVPSPASWHDFLDQDKANPSLHGIATYAARISFDSLTDEPYSVAVPFINDAYRILWMPFGQPEQAMVIGESGDWQVGMINSREDLLYPLPTLKDALLVIYVAKTQSFPGGIREPIALQNTIDAQNMRDLTTFARALMMGAILIMSIHYMVQYFHWRKNISLLILSLICLVMFVRSLGVSGYTDLILSYFTPHHFVIRLRLEYLSIIVGPPLFWHFIQSLLNEYLSKRFIISIWVYTLTFATLAMSIPFYLMTKYLLLIQLHLGIISVLVLYSLLVPVLRGEPFARLMLAGTGIIVVGVLNDLYASVSDTYHIYLIEFFGFLFLIFQAQLVGIKLNETVNLAARLKSEKQKLEHKHDRVILEGQLDHLTGLYNRKAFSELFSLTWQSAMISQETVSIIIMDLDHFKEINDTHGHLIGDEVLVYTASLLRSQNLRKGDFISRYGGEEFVVVLPDTHLEDAYNIAQNLRKAIAYGPAYQDEQISLTITASLGVYATIPKEENYQHALAKADEALYKAKDNGRNCVVSLIN</sequence>
<dbReference type="InterPro" id="IPR029787">
    <property type="entry name" value="Nucleotide_cyclase"/>
</dbReference>
<evidence type="ECO:0000313" key="6">
    <source>
        <dbReference type="EMBL" id="MFC3701028.1"/>
    </source>
</evidence>
<dbReference type="EMBL" id="JBHRYN010000007">
    <property type="protein sequence ID" value="MFC3701028.1"/>
    <property type="molecule type" value="Genomic_DNA"/>
</dbReference>
<feature type="transmembrane region" description="Helical" evidence="4">
    <location>
        <begin position="298"/>
        <end position="316"/>
    </location>
</feature>
<keyword evidence="7" id="KW-1185">Reference proteome</keyword>
<feature type="transmembrane region" description="Helical" evidence="4">
    <location>
        <begin position="352"/>
        <end position="370"/>
    </location>
</feature>
<dbReference type="InterPro" id="IPR000160">
    <property type="entry name" value="GGDEF_dom"/>
</dbReference>
<dbReference type="SUPFAM" id="SSF55073">
    <property type="entry name" value="Nucleotide cyclase"/>
    <property type="match status" value="1"/>
</dbReference>
<feature type="transmembrane region" description="Helical" evidence="4">
    <location>
        <begin position="228"/>
        <end position="248"/>
    </location>
</feature>
<feature type="coiled-coil region" evidence="3">
    <location>
        <begin position="400"/>
        <end position="427"/>
    </location>
</feature>
<evidence type="ECO:0000259" key="5">
    <source>
        <dbReference type="PROSITE" id="PS50887"/>
    </source>
</evidence>
<dbReference type="InterPro" id="IPR050469">
    <property type="entry name" value="Diguanylate_Cyclase"/>
</dbReference>
<feature type="transmembrane region" description="Helical" evidence="4">
    <location>
        <begin position="322"/>
        <end position="340"/>
    </location>
</feature>
<gene>
    <name evidence="6" type="ORF">ACFOND_05175</name>
</gene>
<dbReference type="RefSeq" id="WP_290280270.1">
    <property type="nucleotide sequence ID" value="NZ_JAUFQI010000001.1"/>
</dbReference>
<proteinExistence type="predicted"/>
<keyword evidence="6" id="KW-0548">Nucleotidyltransferase</keyword>
<dbReference type="InterPro" id="IPR043128">
    <property type="entry name" value="Rev_trsase/Diguanyl_cyclase"/>
</dbReference>
<dbReference type="GO" id="GO:0052621">
    <property type="term" value="F:diguanylate cyclase activity"/>
    <property type="evidence" value="ECO:0007669"/>
    <property type="project" value="UniProtKB-EC"/>
</dbReference>
<comment type="catalytic activity">
    <reaction evidence="2">
        <text>2 GTP = 3',3'-c-di-GMP + 2 diphosphate</text>
        <dbReference type="Rhea" id="RHEA:24898"/>
        <dbReference type="ChEBI" id="CHEBI:33019"/>
        <dbReference type="ChEBI" id="CHEBI:37565"/>
        <dbReference type="ChEBI" id="CHEBI:58805"/>
        <dbReference type="EC" id="2.7.7.65"/>
    </reaction>
</comment>
<dbReference type="NCBIfam" id="TIGR00254">
    <property type="entry name" value="GGDEF"/>
    <property type="match status" value="1"/>
</dbReference>
<evidence type="ECO:0000256" key="4">
    <source>
        <dbReference type="SAM" id="Phobius"/>
    </source>
</evidence>
<evidence type="ECO:0000313" key="7">
    <source>
        <dbReference type="Proteomes" id="UP001595710"/>
    </source>
</evidence>
<dbReference type="Gene3D" id="3.30.70.270">
    <property type="match status" value="1"/>
</dbReference>
<dbReference type="Proteomes" id="UP001595710">
    <property type="component" value="Unassembled WGS sequence"/>
</dbReference>
<dbReference type="PANTHER" id="PTHR45138:SF9">
    <property type="entry name" value="DIGUANYLATE CYCLASE DGCM-RELATED"/>
    <property type="match status" value="1"/>
</dbReference>
<evidence type="ECO:0000256" key="3">
    <source>
        <dbReference type="SAM" id="Coils"/>
    </source>
</evidence>
<dbReference type="PROSITE" id="PS50887">
    <property type="entry name" value="GGDEF"/>
    <property type="match status" value="1"/>
</dbReference>
<keyword evidence="4" id="KW-0812">Transmembrane</keyword>
<keyword evidence="3" id="KW-0175">Coiled coil</keyword>
<reference evidence="7" key="1">
    <citation type="journal article" date="2019" name="Int. J. Syst. Evol. Microbiol.">
        <title>The Global Catalogue of Microorganisms (GCM) 10K type strain sequencing project: providing services to taxonomists for standard genome sequencing and annotation.</title>
        <authorList>
            <consortium name="The Broad Institute Genomics Platform"/>
            <consortium name="The Broad Institute Genome Sequencing Center for Infectious Disease"/>
            <person name="Wu L."/>
            <person name="Ma J."/>
        </authorList>
    </citation>
    <scope>NUCLEOTIDE SEQUENCE [LARGE SCALE GENOMIC DNA]</scope>
    <source>
        <strain evidence="7">CECT 8288</strain>
    </source>
</reference>
<comment type="caution">
    <text evidence="6">The sequence shown here is derived from an EMBL/GenBank/DDBJ whole genome shotgun (WGS) entry which is preliminary data.</text>
</comment>